<protein>
    <submittedName>
        <fullName evidence="1">Uncharacterized protein</fullName>
    </submittedName>
</protein>
<reference evidence="2" key="1">
    <citation type="submission" date="2015-09" db="EMBL/GenBank/DDBJ databases">
        <authorList>
            <person name="Rodrigo-Torres Lidia"/>
            <person name="Arahal R.David."/>
        </authorList>
    </citation>
    <scope>NUCLEOTIDE SEQUENCE [LARGE SCALE GENOMIC DNA]</scope>
    <source>
        <strain evidence="2">CECT 7735</strain>
    </source>
</reference>
<accession>A0A0P1HZP4</accession>
<keyword evidence="2" id="KW-1185">Reference proteome</keyword>
<dbReference type="EMBL" id="CYTW01000001">
    <property type="protein sequence ID" value="CUJ81469.1"/>
    <property type="molecule type" value="Genomic_DNA"/>
</dbReference>
<evidence type="ECO:0000313" key="1">
    <source>
        <dbReference type="EMBL" id="CUJ81469.1"/>
    </source>
</evidence>
<organism evidence="1 2">
    <name type="scientific">Shimia thalassica</name>
    <dbReference type="NCBI Taxonomy" id="1715693"/>
    <lineage>
        <taxon>Bacteria</taxon>
        <taxon>Pseudomonadati</taxon>
        <taxon>Pseudomonadota</taxon>
        <taxon>Alphaproteobacteria</taxon>
        <taxon>Rhodobacterales</taxon>
        <taxon>Roseobacteraceae</taxon>
    </lineage>
</organism>
<dbReference type="Proteomes" id="UP000051870">
    <property type="component" value="Unassembled WGS sequence"/>
</dbReference>
<gene>
    <name evidence="1" type="ORF">PH7735_00024</name>
</gene>
<sequence length="104" mass="11119">MDSFSASAASGLWRTPNCLRFFTNSSGVRPNLSRSAYSKVRSFTPVTCLRFAGVAIALISQTPLAVKIIHDADVLKAQRGVAMAEVLGRAGYSPPRNLDGSMSQ</sequence>
<evidence type="ECO:0000313" key="2">
    <source>
        <dbReference type="Proteomes" id="UP000051870"/>
    </source>
</evidence>
<dbReference type="AlphaFoldDB" id="A0A0P1HZP4"/>
<proteinExistence type="predicted"/>
<name>A0A0P1HZP4_9RHOB</name>